<reference evidence="3 4" key="1">
    <citation type="submission" date="2020-03" db="EMBL/GenBank/DDBJ databases">
        <title>Complete genome sequence of Orbus sp. IPMB12 (BCRC 80908).</title>
        <authorList>
            <person name="Lo W.-S."/>
            <person name="Chang T.-H."/>
            <person name="Kuo C.-H."/>
        </authorList>
    </citation>
    <scope>NUCLEOTIDE SEQUENCE [LARGE SCALE GENOMIC DNA]</scope>
    <source>
        <strain evidence="3 4">IPMB12</strain>
    </source>
</reference>
<accession>A0A6G9IBW2</accession>
<dbReference type="SUPFAM" id="SSF46767">
    <property type="entry name" value="Methylated DNA-protein cysteine methyltransferase, C-terminal domain"/>
    <property type="match status" value="1"/>
</dbReference>
<sequence length="104" mass="11796">MEAEFDNFSSRVYAVIAQIPKGKVATYGQIARLAGAPTYIRQVCFALRKMSKDTKLPYYRIINSQGKISVKNESYLNQKQKLLGEGIAFGKNDKVDLKKFGWEL</sequence>
<dbReference type="InterPro" id="IPR052520">
    <property type="entry name" value="ATL_DNA_repair"/>
</dbReference>
<dbReference type="KEGG" id="orb:IPMB12_06250"/>
<dbReference type="RefSeq" id="WP_166916019.1">
    <property type="nucleotide sequence ID" value="NZ_CP050253.1"/>
</dbReference>
<dbReference type="PANTHER" id="PTHR42942">
    <property type="entry name" value="6-O-METHYLGUANINE DNA METHYLTRANSFERASE"/>
    <property type="match status" value="1"/>
</dbReference>
<keyword evidence="4" id="KW-1185">Reference proteome</keyword>
<gene>
    <name evidence="3" type="ORF">IPMB12_06250</name>
</gene>
<evidence type="ECO:0000313" key="3">
    <source>
        <dbReference type="EMBL" id="QIQ21322.1"/>
    </source>
</evidence>
<dbReference type="Proteomes" id="UP000501168">
    <property type="component" value="Chromosome"/>
</dbReference>
<dbReference type="Gene3D" id="1.10.10.10">
    <property type="entry name" value="Winged helix-like DNA-binding domain superfamily/Winged helix DNA-binding domain"/>
    <property type="match status" value="1"/>
</dbReference>
<dbReference type="InterPro" id="IPR014048">
    <property type="entry name" value="MethylDNA_cys_MeTrfase_DNA-bd"/>
</dbReference>
<dbReference type="PANTHER" id="PTHR42942:SF1">
    <property type="entry name" value="ALKYLTRANSFERASE-LIKE PROTEIN 1"/>
    <property type="match status" value="1"/>
</dbReference>
<evidence type="ECO:0000313" key="4">
    <source>
        <dbReference type="Proteomes" id="UP000501168"/>
    </source>
</evidence>
<dbReference type="InterPro" id="IPR036388">
    <property type="entry name" value="WH-like_DNA-bd_sf"/>
</dbReference>
<proteinExistence type="predicted"/>
<dbReference type="GO" id="GO:0003824">
    <property type="term" value="F:catalytic activity"/>
    <property type="evidence" value="ECO:0007669"/>
    <property type="project" value="InterPro"/>
</dbReference>
<dbReference type="FunCoup" id="A0A6G9IBW2">
    <property type="interactions" value="72"/>
</dbReference>
<dbReference type="Pfam" id="PF01035">
    <property type="entry name" value="DNA_binding_1"/>
    <property type="match status" value="1"/>
</dbReference>
<organism evidence="3 4">
    <name type="scientific">Zophobihabitans entericus</name>
    <dbReference type="NCBI Taxonomy" id="1635327"/>
    <lineage>
        <taxon>Bacteria</taxon>
        <taxon>Pseudomonadati</taxon>
        <taxon>Pseudomonadota</taxon>
        <taxon>Gammaproteobacteria</taxon>
        <taxon>Orbales</taxon>
        <taxon>Orbaceae</taxon>
        <taxon>Zophobihabitans</taxon>
    </lineage>
</organism>
<dbReference type="GO" id="GO:0006281">
    <property type="term" value="P:DNA repair"/>
    <property type="evidence" value="ECO:0007669"/>
    <property type="project" value="InterPro"/>
</dbReference>
<name>A0A6G9IBW2_9GAMM</name>
<dbReference type="EMBL" id="CP050253">
    <property type="protein sequence ID" value="QIQ21322.1"/>
    <property type="molecule type" value="Genomic_DNA"/>
</dbReference>
<evidence type="ECO:0000259" key="2">
    <source>
        <dbReference type="Pfam" id="PF01035"/>
    </source>
</evidence>
<dbReference type="AlphaFoldDB" id="A0A6G9IBW2"/>
<dbReference type="InterPro" id="IPR036217">
    <property type="entry name" value="MethylDNA_cys_MeTrfase_DNAb"/>
</dbReference>
<feature type="domain" description="Methylated-DNA-[protein]-cysteine S-methyltransferase DNA binding" evidence="2">
    <location>
        <begin position="7"/>
        <end position="84"/>
    </location>
</feature>
<evidence type="ECO:0000256" key="1">
    <source>
        <dbReference type="ARBA" id="ARBA00022763"/>
    </source>
</evidence>
<dbReference type="CDD" id="cd06445">
    <property type="entry name" value="ATase"/>
    <property type="match status" value="1"/>
</dbReference>
<keyword evidence="1" id="KW-0227">DNA damage</keyword>
<dbReference type="InParanoid" id="A0A6G9IBW2"/>
<protein>
    <submittedName>
        <fullName evidence="3">MGMT family protein</fullName>
    </submittedName>
</protein>